<evidence type="ECO:0008006" key="3">
    <source>
        <dbReference type="Google" id="ProtNLM"/>
    </source>
</evidence>
<comment type="caution">
    <text evidence="1">The sequence shown here is derived from an EMBL/GenBank/DDBJ whole genome shotgun (WGS) entry which is preliminary data.</text>
</comment>
<proteinExistence type="predicted"/>
<dbReference type="AlphaFoldDB" id="A0A5A7UXA8"/>
<dbReference type="EMBL" id="SSTE01006842">
    <property type="protein sequence ID" value="KAA0058255.1"/>
    <property type="molecule type" value="Genomic_DNA"/>
</dbReference>
<protein>
    <recommendedName>
        <fullName evidence="3">Reverse transcriptase</fullName>
    </recommendedName>
</protein>
<reference evidence="1 2" key="1">
    <citation type="submission" date="2019-08" db="EMBL/GenBank/DDBJ databases">
        <title>Draft genome sequences of two oriental melons (Cucumis melo L. var makuwa).</title>
        <authorList>
            <person name="Kwon S.-Y."/>
        </authorList>
    </citation>
    <scope>NUCLEOTIDE SEQUENCE [LARGE SCALE GENOMIC DNA]</scope>
    <source>
        <strain evidence="2">cv. SW 3</strain>
        <tissue evidence="1">Leaf</tissue>
    </source>
</reference>
<organism evidence="1 2">
    <name type="scientific">Cucumis melo var. makuwa</name>
    <name type="common">Oriental melon</name>
    <dbReference type="NCBI Taxonomy" id="1194695"/>
    <lineage>
        <taxon>Eukaryota</taxon>
        <taxon>Viridiplantae</taxon>
        <taxon>Streptophyta</taxon>
        <taxon>Embryophyta</taxon>
        <taxon>Tracheophyta</taxon>
        <taxon>Spermatophyta</taxon>
        <taxon>Magnoliopsida</taxon>
        <taxon>eudicotyledons</taxon>
        <taxon>Gunneridae</taxon>
        <taxon>Pentapetalae</taxon>
        <taxon>rosids</taxon>
        <taxon>fabids</taxon>
        <taxon>Cucurbitales</taxon>
        <taxon>Cucurbitaceae</taxon>
        <taxon>Benincaseae</taxon>
        <taxon>Cucumis</taxon>
    </lineage>
</organism>
<evidence type="ECO:0000313" key="1">
    <source>
        <dbReference type="EMBL" id="KAA0058255.1"/>
    </source>
</evidence>
<name>A0A5A7UXA8_CUCMM</name>
<dbReference type="Proteomes" id="UP000321393">
    <property type="component" value="Unassembled WGS sequence"/>
</dbReference>
<evidence type="ECO:0000313" key="2">
    <source>
        <dbReference type="Proteomes" id="UP000321393"/>
    </source>
</evidence>
<gene>
    <name evidence="1" type="ORF">E6C27_scaffold274G005800</name>
</gene>
<accession>A0A5A7UXA8</accession>
<sequence>MNTFNWGENLECQAAFDGLKQAMFEGPSLRVANATKPPKVEAKQFNYTFEEYLHHIVDGRQGNWAQLLNVAQFGHHLRQIR</sequence>